<dbReference type="InterPro" id="IPR002575">
    <property type="entry name" value="Aminoglycoside_PTrfase"/>
</dbReference>
<dbReference type="VEuPathDB" id="FungiDB:HMPREF1541_00037"/>
<protein>
    <recommendedName>
        <fullName evidence="1">Aminoglycoside phosphotransferase domain-containing protein</fullName>
    </recommendedName>
</protein>
<evidence type="ECO:0000313" key="3">
    <source>
        <dbReference type="Proteomes" id="UP000030752"/>
    </source>
</evidence>
<organism evidence="2 3">
    <name type="scientific">Cyphellophora europaea (strain CBS 101466)</name>
    <name type="common">Phialophora europaea</name>
    <dbReference type="NCBI Taxonomy" id="1220924"/>
    <lineage>
        <taxon>Eukaryota</taxon>
        <taxon>Fungi</taxon>
        <taxon>Dikarya</taxon>
        <taxon>Ascomycota</taxon>
        <taxon>Pezizomycotina</taxon>
        <taxon>Eurotiomycetes</taxon>
        <taxon>Chaetothyriomycetidae</taxon>
        <taxon>Chaetothyriales</taxon>
        <taxon>Cyphellophoraceae</taxon>
        <taxon>Cyphellophora</taxon>
    </lineage>
</organism>
<dbReference type="SUPFAM" id="SSF56112">
    <property type="entry name" value="Protein kinase-like (PK-like)"/>
    <property type="match status" value="1"/>
</dbReference>
<dbReference type="InParanoid" id="W2SAW2"/>
<dbReference type="OrthoDB" id="3250044at2759"/>
<dbReference type="EMBL" id="KB822711">
    <property type="protein sequence ID" value="ETN45856.1"/>
    <property type="molecule type" value="Genomic_DNA"/>
</dbReference>
<sequence length="180" mass="19802">MAMIDNNFIRRHVNSSDSIILRSIPGGSTVLKVPKFDVAIKFGGGVTENEAIAQATAFAVLDSAIIHVPKVLHFYCDSRTGIGYLTMEWINGSPIDVQDCVQVDALQIALDHLASVNRSFPRPISLGEPQGILWEDGAPDEYHTVEGLENWINLWQPTSVDLRGEDFVLCHLDTAADNML</sequence>
<dbReference type="AlphaFoldDB" id="W2SAW2"/>
<dbReference type="InterPro" id="IPR011009">
    <property type="entry name" value="Kinase-like_dom_sf"/>
</dbReference>
<dbReference type="eggNOG" id="ENOG502SH7E">
    <property type="taxonomic scope" value="Eukaryota"/>
</dbReference>
<evidence type="ECO:0000259" key="1">
    <source>
        <dbReference type="Pfam" id="PF01636"/>
    </source>
</evidence>
<evidence type="ECO:0000313" key="2">
    <source>
        <dbReference type="EMBL" id="ETN45856.1"/>
    </source>
</evidence>
<dbReference type="STRING" id="1220924.W2SAW2"/>
<dbReference type="RefSeq" id="XP_008710568.1">
    <property type="nucleotide sequence ID" value="XM_008712346.1"/>
</dbReference>
<dbReference type="GeneID" id="19967376"/>
<feature type="domain" description="Aminoglycoside phosphotransferase" evidence="1">
    <location>
        <begin position="46"/>
        <end position="180"/>
    </location>
</feature>
<name>W2SAW2_CYPE1</name>
<reference evidence="2 3" key="1">
    <citation type="submission" date="2013-03" db="EMBL/GenBank/DDBJ databases">
        <title>The Genome Sequence of Phialophora europaea CBS 101466.</title>
        <authorList>
            <consortium name="The Broad Institute Genomics Platform"/>
            <person name="Cuomo C."/>
            <person name="de Hoog S."/>
            <person name="Gorbushina A."/>
            <person name="Walker B."/>
            <person name="Young S.K."/>
            <person name="Zeng Q."/>
            <person name="Gargeya S."/>
            <person name="Fitzgerald M."/>
            <person name="Haas B."/>
            <person name="Abouelleil A."/>
            <person name="Allen A.W."/>
            <person name="Alvarado L."/>
            <person name="Arachchi H.M."/>
            <person name="Berlin A.M."/>
            <person name="Chapman S.B."/>
            <person name="Gainer-Dewar J."/>
            <person name="Goldberg J."/>
            <person name="Griggs A."/>
            <person name="Gujja S."/>
            <person name="Hansen M."/>
            <person name="Howarth C."/>
            <person name="Imamovic A."/>
            <person name="Ireland A."/>
            <person name="Larimer J."/>
            <person name="McCowan C."/>
            <person name="Murphy C."/>
            <person name="Pearson M."/>
            <person name="Poon T.W."/>
            <person name="Priest M."/>
            <person name="Roberts A."/>
            <person name="Saif S."/>
            <person name="Shea T."/>
            <person name="Sisk P."/>
            <person name="Sykes S."/>
            <person name="Wortman J."/>
            <person name="Nusbaum C."/>
            <person name="Birren B."/>
        </authorList>
    </citation>
    <scope>NUCLEOTIDE SEQUENCE [LARGE SCALE GENOMIC DNA]</scope>
    <source>
        <strain evidence="2 3">CBS 101466</strain>
    </source>
</reference>
<dbReference type="Proteomes" id="UP000030752">
    <property type="component" value="Unassembled WGS sequence"/>
</dbReference>
<accession>W2SAW2</accession>
<dbReference type="HOGENOM" id="CLU_1496144_0_0_1"/>
<proteinExistence type="predicted"/>
<keyword evidence="3" id="KW-1185">Reference proteome</keyword>
<gene>
    <name evidence="2" type="ORF">HMPREF1541_00037</name>
</gene>
<dbReference type="Pfam" id="PF01636">
    <property type="entry name" value="APH"/>
    <property type="match status" value="1"/>
</dbReference>